<dbReference type="InterPro" id="IPR027051">
    <property type="entry name" value="XdhC_Rossmann_dom"/>
</dbReference>
<dbReference type="RefSeq" id="WP_146382487.1">
    <property type="nucleotide sequence ID" value="NZ_VOEJ01000006.1"/>
</dbReference>
<accession>A0A563U850</accession>
<evidence type="ECO:0000313" key="4">
    <source>
        <dbReference type="Proteomes" id="UP000320042"/>
    </source>
</evidence>
<dbReference type="Proteomes" id="UP000320042">
    <property type="component" value="Unassembled WGS sequence"/>
</dbReference>
<comment type="caution">
    <text evidence="3">The sequence shown here is derived from an EMBL/GenBank/DDBJ whole genome shotgun (WGS) entry which is preliminary data.</text>
</comment>
<evidence type="ECO:0000259" key="1">
    <source>
        <dbReference type="Pfam" id="PF02625"/>
    </source>
</evidence>
<feature type="domain" description="XdhC- CoxI" evidence="1">
    <location>
        <begin position="18"/>
        <end position="81"/>
    </location>
</feature>
<organism evidence="3 4">
    <name type="scientific">Mucilaginibacter pallidiroseus</name>
    <dbReference type="NCBI Taxonomy" id="2599295"/>
    <lineage>
        <taxon>Bacteria</taxon>
        <taxon>Pseudomonadati</taxon>
        <taxon>Bacteroidota</taxon>
        <taxon>Sphingobacteriia</taxon>
        <taxon>Sphingobacteriales</taxon>
        <taxon>Sphingobacteriaceae</taxon>
        <taxon>Mucilaginibacter</taxon>
    </lineage>
</organism>
<feature type="domain" description="XdhC Rossmann" evidence="2">
    <location>
        <begin position="206"/>
        <end position="347"/>
    </location>
</feature>
<name>A0A563U850_9SPHI</name>
<dbReference type="EMBL" id="VOEJ01000006">
    <property type="protein sequence ID" value="TWR27520.1"/>
    <property type="molecule type" value="Genomic_DNA"/>
</dbReference>
<protein>
    <submittedName>
        <fullName evidence="3">XdhC family protein</fullName>
    </submittedName>
</protein>
<dbReference type="Gene3D" id="3.40.50.720">
    <property type="entry name" value="NAD(P)-binding Rossmann-like Domain"/>
    <property type="match status" value="1"/>
</dbReference>
<dbReference type="AlphaFoldDB" id="A0A563U850"/>
<dbReference type="PANTHER" id="PTHR30388">
    <property type="entry name" value="ALDEHYDE OXIDOREDUCTASE MOLYBDENUM COFACTOR ASSEMBLY PROTEIN"/>
    <property type="match status" value="1"/>
</dbReference>
<evidence type="ECO:0000313" key="3">
    <source>
        <dbReference type="EMBL" id="TWR27520.1"/>
    </source>
</evidence>
<proteinExistence type="predicted"/>
<sequence>MKEIKDIVNAFNAAQKLQTKTALATVVHVDGSSYRRAGARMLITEDGQLTGAISGGCLEGDALRKARLVIMQQKPMLVTYDTTDDDDAKLGVQLGCNGVISILIEPVDPSLENNPVSFLQKYLSAREPVVLVTVFDMENRQSPQYGTCLLMDANGQTQGYLPQEVGVTVMKDALELLQTNGAASEVYSNHNNYTCFVELLLPPISLIVAGAGNDALPLVAFAKILGWKVTLIDGRPNYNTPDRFPDANRIVAKAEEALTNVLPDNRTAFMLMTHNYNYDIALLQQLLPLSLPYIGVLGPKKRLNKMLDEIAATSPSDYSIENIHGPAGLDLGAENAEQIALSIVSEIQAVFSKLTGQPLKNKAVIHDRETEHVIEK</sequence>
<evidence type="ECO:0000259" key="2">
    <source>
        <dbReference type="Pfam" id="PF13478"/>
    </source>
</evidence>
<dbReference type="PANTHER" id="PTHR30388:SF6">
    <property type="entry name" value="XANTHINE DEHYDROGENASE SUBUNIT A-RELATED"/>
    <property type="match status" value="1"/>
</dbReference>
<reference evidence="3 4" key="1">
    <citation type="submission" date="2019-07" db="EMBL/GenBank/DDBJ databases">
        <authorList>
            <person name="Kim J."/>
        </authorList>
    </citation>
    <scope>NUCLEOTIDE SEQUENCE [LARGE SCALE GENOMIC DNA]</scope>
    <source>
        <strain evidence="4">dk17</strain>
    </source>
</reference>
<dbReference type="OrthoDB" id="9773039at2"/>
<dbReference type="InterPro" id="IPR003777">
    <property type="entry name" value="XdhC_CoxI"/>
</dbReference>
<dbReference type="Pfam" id="PF13478">
    <property type="entry name" value="XdhC_C"/>
    <property type="match status" value="1"/>
</dbReference>
<dbReference type="Pfam" id="PF02625">
    <property type="entry name" value="XdhC_CoxI"/>
    <property type="match status" value="1"/>
</dbReference>
<keyword evidence="4" id="KW-1185">Reference proteome</keyword>
<gene>
    <name evidence="3" type="ORF">FPZ43_13680</name>
</gene>
<dbReference type="InterPro" id="IPR052698">
    <property type="entry name" value="MoCofactor_Util/Proc"/>
</dbReference>